<dbReference type="Proteomes" id="UP000179252">
    <property type="component" value="Unassembled WGS sequence"/>
</dbReference>
<dbReference type="Pfam" id="PF00549">
    <property type="entry name" value="Ligase_CoA"/>
    <property type="match status" value="1"/>
</dbReference>
<dbReference type="InterPro" id="IPR005810">
    <property type="entry name" value="CoA_lig_alpha"/>
</dbReference>
<dbReference type="AlphaFoldDB" id="A0A1F5FTX0"/>
<dbReference type="GO" id="GO:0006099">
    <property type="term" value="P:tricarboxylic acid cycle"/>
    <property type="evidence" value="ECO:0007669"/>
    <property type="project" value="TreeGrafter"/>
</dbReference>
<dbReference type="Pfam" id="PF02629">
    <property type="entry name" value="CoA_binding"/>
    <property type="match status" value="1"/>
</dbReference>
<evidence type="ECO:0000313" key="5">
    <source>
        <dbReference type="EMBL" id="OGD83051.1"/>
    </source>
</evidence>
<feature type="domain" description="CoA-binding" evidence="4">
    <location>
        <begin position="4"/>
        <end position="101"/>
    </location>
</feature>
<comment type="caution">
    <text evidence="5">The sequence shown here is derived from an EMBL/GenBank/DDBJ whole genome shotgun (WGS) entry which is preliminary data.</text>
</comment>
<dbReference type="Gene3D" id="3.40.50.261">
    <property type="entry name" value="Succinyl-CoA synthetase domains"/>
    <property type="match status" value="1"/>
</dbReference>
<dbReference type="InterPro" id="IPR003781">
    <property type="entry name" value="CoA-bd"/>
</dbReference>
<evidence type="ECO:0000259" key="4">
    <source>
        <dbReference type="SMART" id="SM00881"/>
    </source>
</evidence>
<dbReference type="GO" id="GO:0004775">
    <property type="term" value="F:succinate-CoA ligase (ADP-forming) activity"/>
    <property type="evidence" value="ECO:0007669"/>
    <property type="project" value="TreeGrafter"/>
</dbReference>
<dbReference type="SUPFAM" id="SSF51735">
    <property type="entry name" value="NAD(P)-binding Rossmann-fold domains"/>
    <property type="match status" value="1"/>
</dbReference>
<evidence type="ECO:0000256" key="2">
    <source>
        <dbReference type="ARBA" id="ARBA00022741"/>
    </source>
</evidence>
<dbReference type="EMBL" id="MFAU01000062">
    <property type="protein sequence ID" value="OGD83051.1"/>
    <property type="molecule type" value="Genomic_DNA"/>
</dbReference>
<dbReference type="PIRSF" id="PIRSF001553">
    <property type="entry name" value="SucCS_alpha"/>
    <property type="match status" value="1"/>
</dbReference>
<dbReference type="GO" id="GO:0009361">
    <property type="term" value="C:succinate-CoA ligase complex (ADP-forming)"/>
    <property type="evidence" value="ECO:0007669"/>
    <property type="project" value="TreeGrafter"/>
</dbReference>
<dbReference type="PANTHER" id="PTHR11117">
    <property type="entry name" value="SUCCINYL-COA LIGASE SUBUNIT ALPHA"/>
    <property type="match status" value="1"/>
</dbReference>
<feature type="active site" description="Tele-phosphohistidine intermediate" evidence="3">
    <location>
        <position position="256"/>
    </location>
</feature>
<evidence type="ECO:0000313" key="6">
    <source>
        <dbReference type="Proteomes" id="UP000179252"/>
    </source>
</evidence>
<dbReference type="GO" id="GO:0000166">
    <property type="term" value="F:nucleotide binding"/>
    <property type="evidence" value="ECO:0007669"/>
    <property type="project" value="UniProtKB-KW"/>
</dbReference>
<evidence type="ECO:0000256" key="3">
    <source>
        <dbReference type="PIRSR" id="PIRSR001553-1"/>
    </source>
</evidence>
<sequence>MAIVVDRDTRILIQGITGRSGMQVASELLDFGMRVVAGVTPGKGGQEVDTVPVFDSVEEAIKQVGDVDVSMIYVPPLLAKEAAFEAIESHIPLVHLFSERIPIFDVCQIINFAQKTRVKILGPASVGAISPGEGKIGSIGGPNPDAVFSKGQIGVISRSGGMCSELGLLLTEGGFGQSTIVGVGGDLLVGTGFSDLLLEFEKDDQTKVVVAFGEVGGRGEIEAANLIKEGKFTKSLIIFLAGRFAEKLPKDTSFGHAGAIVGLEATMAEKIKILKSCGAIVADNFEDIPKVIKKVIR</sequence>
<gene>
    <name evidence="5" type="ORF">A2165_00565</name>
</gene>
<reference evidence="5 6" key="1">
    <citation type="journal article" date="2016" name="Nat. Commun.">
        <title>Thousands of microbial genomes shed light on interconnected biogeochemical processes in an aquifer system.</title>
        <authorList>
            <person name="Anantharaman K."/>
            <person name="Brown C.T."/>
            <person name="Hug L.A."/>
            <person name="Sharon I."/>
            <person name="Castelle C.J."/>
            <person name="Probst A.J."/>
            <person name="Thomas B.C."/>
            <person name="Singh A."/>
            <person name="Wilkins M.J."/>
            <person name="Karaoz U."/>
            <person name="Brodie E.L."/>
            <person name="Williams K.H."/>
            <person name="Hubbard S.S."/>
            <person name="Banfield J.F."/>
        </authorList>
    </citation>
    <scope>NUCLEOTIDE SEQUENCE [LARGE SCALE GENOMIC DNA]</scope>
</reference>
<dbReference type="InterPro" id="IPR005811">
    <property type="entry name" value="SUCC_ACL_C"/>
</dbReference>
<dbReference type="SUPFAM" id="SSF52210">
    <property type="entry name" value="Succinyl-CoA synthetase domains"/>
    <property type="match status" value="1"/>
</dbReference>
<dbReference type="InterPro" id="IPR016102">
    <property type="entry name" value="Succinyl-CoA_synth-like"/>
</dbReference>
<dbReference type="Gene3D" id="3.40.50.720">
    <property type="entry name" value="NAD(P)-binding Rossmann-like Domain"/>
    <property type="match status" value="1"/>
</dbReference>
<proteinExistence type="predicted"/>
<dbReference type="SMART" id="SM00881">
    <property type="entry name" value="CoA_binding"/>
    <property type="match status" value="1"/>
</dbReference>
<dbReference type="PANTHER" id="PTHR11117:SF2">
    <property type="entry name" value="SUCCINATE--COA LIGASE [ADP_GDP-FORMING] SUBUNIT ALPHA, MITOCHONDRIAL"/>
    <property type="match status" value="1"/>
</dbReference>
<organism evidence="5 6">
    <name type="scientific">Candidatus Curtissbacteria bacterium RBG_13_40_7</name>
    <dbReference type="NCBI Taxonomy" id="1797706"/>
    <lineage>
        <taxon>Bacteria</taxon>
        <taxon>Candidatus Curtissiibacteriota</taxon>
    </lineage>
</organism>
<name>A0A1F5FTX0_9BACT</name>
<dbReference type="InterPro" id="IPR036291">
    <property type="entry name" value="NAD(P)-bd_dom_sf"/>
</dbReference>
<evidence type="ECO:0000256" key="1">
    <source>
        <dbReference type="ARBA" id="ARBA00022598"/>
    </source>
</evidence>
<keyword evidence="1" id="KW-0436">Ligase</keyword>
<accession>A0A1F5FTX0</accession>
<dbReference type="GO" id="GO:0004776">
    <property type="term" value="F:succinate-CoA ligase (GDP-forming) activity"/>
    <property type="evidence" value="ECO:0007669"/>
    <property type="project" value="TreeGrafter"/>
</dbReference>
<dbReference type="PRINTS" id="PR01798">
    <property type="entry name" value="SCOASYNTHASE"/>
</dbReference>
<protein>
    <recommendedName>
        <fullName evidence="4">CoA-binding domain-containing protein</fullName>
    </recommendedName>
</protein>
<keyword evidence="2" id="KW-0547">Nucleotide-binding</keyword>